<gene>
    <name evidence="2" type="ORF">DNK44_08045</name>
</gene>
<dbReference type="GO" id="GO:0051287">
    <property type="term" value="F:NAD binding"/>
    <property type="evidence" value="ECO:0007669"/>
    <property type="project" value="UniProtKB-ARBA"/>
</dbReference>
<organism evidence="2 3">
    <name type="scientific">Phytopseudomonas dryadis</name>
    <dbReference type="NCBI Taxonomy" id="2487520"/>
    <lineage>
        <taxon>Bacteria</taxon>
        <taxon>Pseudomonadati</taxon>
        <taxon>Pseudomonadota</taxon>
        <taxon>Gammaproteobacteria</taxon>
        <taxon>Pseudomonadales</taxon>
        <taxon>Pseudomonadaceae</taxon>
        <taxon>Phytopseudomonas</taxon>
    </lineage>
</organism>
<keyword evidence="2" id="KW-0808">Transferase</keyword>
<dbReference type="Proteomes" id="UP000293172">
    <property type="component" value="Unassembled WGS sequence"/>
</dbReference>
<dbReference type="PIRSF" id="PIRSF016907">
    <property type="entry name" value="Kin_ATP-NAD"/>
    <property type="match status" value="1"/>
</dbReference>
<proteinExistence type="predicted"/>
<sequence length="385" mass="39710">MANFEMTADIVIPPPLMGLIVNPIAGMGGSVGLKGTDGASVLAEALRRGAHPLAGSKAIKALCRIASACPDLRILTNCGAMGEDAARSAGFAPSVLPRQKATSSSSADTKAAAAAMADHGVDLLMFVGGDGTARDIIEAVGNRVPVLGVPAGVKMHSAIFGTSPGNAGLLAGLYLCGHPSVSLRDAEIMDLDEAAVREDRVSSHLYGYAKSPYARRLAQNAKAGGGPDEDATLDAIARQVAADMQPGKLYILGPGTTTRRVSHALGLPNTLLGVDAVLSGALVGQDLNEQALLRLLEHREAHIIVGVLGGQGSVFGRGNQQISAEVIRRVGRDRITLIASNEKLIALGSAPLRVDTGDEDIDTLLTGHIRVEIGPGRSTRLRLTA</sequence>
<dbReference type="PANTHER" id="PTHR40697:SF2">
    <property type="entry name" value="ATP-NAD KINASE-RELATED"/>
    <property type="match status" value="1"/>
</dbReference>
<dbReference type="InterPro" id="IPR016064">
    <property type="entry name" value="NAD/diacylglycerol_kinase_sf"/>
</dbReference>
<dbReference type="InterPro" id="IPR002504">
    <property type="entry name" value="NADK"/>
</dbReference>
<dbReference type="InterPro" id="IPR011386">
    <property type="entry name" value="Put_ATP-NAD_kin"/>
</dbReference>
<dbReference type="SUPFAM" id="SSF111331">
    <property type="entry name" value="NAD kinase/diacylglycerol kinase-like"/>
    <property type="match status" value="1"/>
</dbReference>
<keyword evidence="2" id="KW-0418">Kinase</keyword>
<keyword evidence="1" id="KW-0963">Cytoplasm</keyword>
<dbReference type="GO" id="GO:0003951">
    <property type="term" value="F:NAD+ kinase activity"/>
    <property type="evidence" value="ECO:0007669"/>
    <property type="project" value="InterPro"/>
</dbReference>
<dbReference type="AlphaFoldDB" id="A0A4Q9R3Y0"/>
<dbReference type="GO" id="GO:0005524">
    <property type="term" value="F:ATP binding"/>
    <property type="evidence" value="ECO:0007669"/>
    <property type="project" value="UniProtKB-ARBA"/>
</dbReference>
<evidence type="ECO:0000256" key="1">
    <source>
        <dbReference type="ARBA" id="ARBA00022490"/>
    </source>
</evidence>
<accession>A0A4Q9R3Y0</accession>
<protein>
    <submittedName>
        <fullName evidence="2">NAD+ kinase</fullName>
    </submittedName>
</protein>
<reference evidence="2 3" key="1">
    <citation type="submission" date="2018-06" db="EMBL/GenBank/DDBJ databases">
        <title>Three novel Pseudomonas species isolated from symptomatic oak.</title>
        <authorList>
            <person name="Bueno-Gonzalez V."/>
            <person name="Brady C."/>
        </authorList>
    </citation>
    <scope>NUCLEOTIDE SEQUENCE [LARGE SCALE GENOMIC DNA]</scope>
    <source>
        <strain evidence="2 3">P6B</strain>
    </source>
</reference>
<dbReference type="OrthoDB" id="5511344at2"/>
<evidence type="ECO:0000313" key="2">
    <source>
        <dbReference type="EMBL" id="TBU94640.1"/>
    </source>
</evidence>
<comment type="caution">
    <text evidence="2">The sequence shown here is derived from an EMBL/GenBank/DDBJ whole genome shotgun (WGS) entry which is preliminary data.</text>
</comment>
<dbReference type="Pfam" id="PF01513">
    <property type="entry name" value="NAD_kinase"/>
    <property type="match status" value="1"/>
</dbReference>
<dbReference type="PANTHER" id="PTHR40697">
    <property type="entry name" value="ACETOIN CATABOLISM PROTEIN X"/>
    <property type="match status" value="1"/>
</dbReference>
<evidence type="ECO:0000313" key="3">
    <source>
        <dbReference type="Proteomes" id="UP000293172"/>
    </source>
</evidence>
<dbReference type="EMBL" id="QJUL01000009">
    <property type="protein sequence ID" value="TBU94640.1"/>
    <property type="molecule type" value="Genomic_DNA"/>
</dbReference>
<dbReference type="RefSeq" id="WP_131197745.1">
    <property type="nucleotide sequence ID" value="NZ_QJUL01000009.1"/>
</dbReference>
<dbReference type="GO" id="GO:0006741">
    <property type="term" value="P:NADP+ biosynthetic process"/>
    <property type="evidence" value="ECO:0007669"/>
    <property type="project" value="InterPro"/>
</dbReference>
<name>A0A4Q9R3Y0_9GAMM</name>
<dbReference type="Pfam" id="PF20143">
    <property type="entry name" value="NAD_kinase_C"/>
    <property type="match status" value="1"/>
</dbReference>
<dbReference type="InterPro" id="IPR017438">
    <property type="entry name" value="ATP-NAD_kinase_N"/>
</dbReference>
<dbReference type="InterPro" id="IPR039065">
    <property type="entry name" value="AcoX-like"/>
</dbReference>
<dbReference type="Gene3D" id="3.40.50.10330">
    <property type="entry name" value="Probable inorganic polyphosphate/atp-NAD kinase, domain 1"/>
    <property type="match status" value="1"/>
</dbReference>